<accession>A0A1A9WCP5</accession>
<evidence type="ECO:0000313" key="2">
    <source>
        <dbReference type="EnsemblMetazoa" id="GBRI014715-PA"/>
    </source>
</evidence>
<reference evidence="2" key="2">
    <citation type="submission" date="2020-05" db="UniProtKB">
        <authorList>
            <consortium name="EnsemblMetazoa"/>
        </authorList>
    </citation>
    <scope>IDENTIFICATION</scope>
    <source>
        <strain evidence="2">IAEA</strain>
    </source>
</reference>
<name>A0A1A9WCP5_9MUSC</name>
<dbReference type="EnsemblMetazoa" id="GBRI014715-RA">
    <property type="protein sequence ID" value="GBRI014715-PA"/>
    <property type="gene ID" value="GBRI014715"/>
</dbReference>
<evidence type="ECO:0000313" key="3">
    <source>
        <dbReference type="Proteomes" id="UP000091820"/>
    </source>
</evidence>
<reference evidence="3" key="1">
    <citation type="submission" date="2014-03" db="EMBL/GenBank/DDBJ databases">
        <authorList>
            <person name="Aksoy S."/>
            <person name="Warren W."/>
            <person name="Wilson R.K."/>
        </authorList>
    </citation>
    <scope>NUCLEOTIDE SEQUENCE [LARGE SCALE GENOMIC DNA]</scope>
    <source>
        <strain evidence="3">IAEA</strain>
    </source>
</reference>
<evidence type="ECO:0000256" key="1">
    <source>
        <dbReference type="SAM" id="MobiDB-lite"/>
    </source>
</evidence>
<keyword evidence="3" id="KW-1185">Reference proteome</keyword>
<dbReference type="AlphaFoldDB" id="A0A1A9WCP5"/>
<dbReference type="VEuPathDB" id="VectorBase:GBRI014715"/>
<protein>
    <submittedName>
        <fullName evidence="2">Uncharacterized protein</fullName>
    </submittedName>
</protein>
<sequence length="158" mass="18407">MSRFLGITKNQNRWLNCHNNASVYEFLPNAASDRATKQSAFRLTHIYQQTDQRDNRSIDQPTSRPTDHPTTQPPNQPTKRPNEISINRQLGQPSHRLYSDQLFLIGSVYRIKVLHSALKALLFVYGRNTRRARVRWVAAPLRCVGWLQRKESKIRLSI</sequence>
<feature type="compositionally biased region" description="Polar residues" evidence="1">
    <location>
        <begin position="58"/>
        <end position="70"/>
    </location>
</feature>
<feature type="region of interest" description="Disordered" evidence="1">
    <location>
        <begin position="50"/>
        <end position="83"/>
    </location>
</feature>
<organism evidence="2 3">
    <name type="scientific">Glossina brevipalpis</name>
    <dbReference type="NCBI Taxonomy" id="37001"/>
    <lineage>
        <taxon>Eukaryota</taxon>
        <taxon>Metazoa</taxon>
        <taxon>Ecdysozoa</taxon>
        <taxon>Arthropoda</taxon>
        <taxon>Hexapoda</taxon>
        <taxon>Insecta</taxon>
        <taxon>Pterygota</taxon>
        <taxon>Neoptera</taxon>
        <taxon>Endopterygota</taxon>
        <taxon>Diptera</taxon>
        <taxon>Brachycera</taxon>
        <taxon>Muscomorpha</taxon>
        <taxon>Hippoboscoidea</taxon>
        <taxon>Glossinidae</taxon>
        <taxon>Glossina</taxon>
    </lineage>
</organism>
<dbReference type="Proteomes" id="UP000091820">
    <property type="component" value="Unassembled WGS sequence"/>
</dbReference>
<proteinExistence type="predicted"/>